<dbReference type="GO" id="GO:0016567">
    <property type="term" value="P:protein ubiquitination"/>
    <property type="evidence" value="ECO:0007669"/>
    <property type="project" value="InterPro"/>
</dbReference>
<gene>
    <name evidence="7" type="ORF">ElyMa_006300800</name>
</gene>
<reference evidence="7 8" key="1">
    <citation type="journal article" date="2021" name="Elife">
        <title>Chloroplast acquisition without the gene transfer in kleptoplastic sea slugs, Plakobranchus ocellatus.</title>
        <authorList>
            <person name="Maeda T."/>
            <person name="Takahashi S."/>
            <person name="Yoshida T."/>
            <person name="Shimamura S."/>
            <person name="Takaki Y."/>
            <person name="Nagai Y."/>
            <person name="Toyoda A."/>
            <person name="Suzuki Y."/>
            <person name="Arimoto A."/>
            <person name="Ishii H."/>
            <person name="Satoh N."/>
            <person name="Nishiyama T."/>
            <person name="Hasebe M."/>
            <person name="Maruyama T."/>
            <person name="Minagawa J."/>
            <person name="Obokata J."/>
            <person name="Shigenobu S."/>
        </authorList>
    </citation>
    <scope>NUCLEOTIDE SEQUENCE [LARGE SCALE GENOMIC DNA]</scope>
</reference>
<dbReference type="InterPro" id="IPR018801">
    <property type="entry name" value="TM129"/>
</dbReference>
<dbReference type="PANTHER" id="PTHR31322">
    <property type="entry name" value="E3 UBIQUITIN-PROTEIN LIGASE TM129"/>
    <property type="match status" value="1"/>
</dbReference>
<evidence type="ECO:0000313" key="7">
    <source>
        <dbReference type="EMBL" id="GFR96538.1"/>
    </source>
</evidence>
<keyword evidence="8" id="KW-1185">Reference proteome</keyword>
<name>A0AAV4HF22_9GAST</name>
<dbReference type="Proteomes" id="UP000762676">
    <property type="component" value="Unassembled WGS sequence"/>
</dbReference>
<dbReference type="GO" id="GO:0005783">
    <property type="term" value="C:endoplasmic reticulum"/>
    <property type="evidence" value="ECO:0007669"/>
    <property type="project" value="TreeGrafter"/>
</dbReference>
<organism evidence="7 8">
    <name type="scientific">Elysia marginata</name>
    <dbReference type="NCBI Taxonomy" id="1093978"/>
    <lineage>
        <taxon>Eukaryota</taxon>
        <taxon>Metazoa</taxon>
        <taxon>Spiralia</taxon>
        <taxon>Lophotrochozoa</taxon>
        <taxon>Mollusca</taxon>
        <taxon>Gastropoda</taxon>
        <taxon>Heterobranchia</taxon>
        <taxon>Euthyneura</taxon>
        <taxon>Panpulmonata</taxon>
        <taxon>Sacoglossa</taxon>
        <taxon>Placobranchoidea</taxon>
        <taxon>Plakobranchidae</taxon>
        <taxon>Elysia</taxon>
    </lineage>
</organism>
<sequence length="373" mass="41938">MDTTVLVTIVYCFFAGIFVAPPTEFVSAGITIQNLLSGWLGSEDFNFIYYHIKRTSATVIAHSFIPLGYYLSLGLFAPEQTLFSLDQVEAGWLLFLVISLLLPGLSCICVLYWHRKKWDYHPLARQLSLLGDANSTWRSVASSINVEFRRVDKFTSGTPSRLVAVTDSWIIKTSTYSVNVAHQNDIHLSLSDSEEHALSYQNQMAVQYLNIQVSPVESGLKPFSIRLNSLELGDLKEKLQAPIRNARNIVIHQSLSDRFLQAFTETIQQNSVFIPPPEMELEQCIGCMQKPSNVKLQRVCDAPPDDLPQPTGAAPACVQCFCRPMWCLECMGKWFASRQDQLRPDTWLSGKSPCPTCRATFCLLDVCKILGRD</sequence>
<feature type="transmembrane region" description="Helical" evidence="6">
    <location>
        <begin position="6"/>
        <end position="36"/>
    </location>
</feature>
<evidence type="ECO:0000256" key="2">
    <source>
        <dbReference type="ARBA" id="ARBA00007332"/>
    </source>
</evidence>
<dbReference type="Pfam" id="PF10272">
    <property type="entry name" value="Tmpp129"/>
    <property type="match status" value="1"/>
</dbReference>
<evidence type="ECO:0000256" key="1">
    <source>
        <dbReference type="ARBA" id="ARBA00004141"/>
    </source>
</evidence>
<dbReference type="EMBL" id="BMAT01012664">
    <property type="protein sequence ID" value="GFR96538.1"/>
    <property type="molecule type" value="Genomic_DNA"/>
</dbReference>
<comment type="similarity">
    <text evidence="2">Belongs to the TMEM129 family.</text>
</comment>
<comment type="subcellular location">
    <subcellularLocation>
        <location evidence="1">Membrane</location>
        <topology evidence="1">Multi-pass membrane protein</topology>
    </subcellularLocation>
</comment>
<protein>
    <submittedName>
        <fullName evidence="7">E3 ubiquitin-protein ligase TM129-like</fullName>
    </submittedName>
</protein>
<evidence type="ECO:0000256" key="4">
    <source>
        <dbReference type="ARBA" id="ARBA00022989"/>
    </source>
</evidence>
<evidence type="ECO:0000256" key="5">
    <source>
        <dbReference type="ARBA" id="ARBA00023136"/>
    </source>
</evidence>
<accession>A0AAV4HF22</accession>
<proteinExistence type="inferred from homology"/>
<feature type="transmembrane region" description="Helical" evidence="6">
    <location>
        <begin position="90"/>
        <end position="113"/>
    </location>
</feature>
<evidence type="ECO:0000256" key="3">
    <source>
        <dbReference type="ARBA" id="ARBA00022692"/>
    </source>
</evidence>
<dbReference type="AlphaFoldDB" id="A0AAV4HF22"/>
<comment type="caution">
    <text evidence="7">The sequence shown here is derived from an EMBL/GenBank/DDBJ whole genome shotgun (WGS) entry which is preliminary data.</text>
</comment>
<keyword evidence="3 6" id="KW-0812">Transmembrane</keyword>
<dbReference type="GO" id="GO:0016020">
    <property type="term" value="C:membrane"/>
    <property type="evidence" value="ECO:0007669"/>
    <property type="project" value="UniProtKB-SubCell"/>
</dbReference>
<feature type="transmembrane region" description="Helical" evidence="6">
    <location>
        <begin position="57"/>
        <end position="78"/>
    </location>
</feature>
<keyword evidence="5 6" id="KW-0472">Membrane</keyword>
<dbReference type="PANTHER" id="PTHR31322:SF2">
    <property type="entry name" value="E3 UBIQUITIN-PROTEIN LIGASE TM129"/>
    <property type="match status" value="1"/>
</dbReference>
<evidence type="ECO:0000256" key="6">
    <source>
        <dbReference type="SAM" id="Phobius"/>
    </source>
</evidence>
<evidence type="ECO:0000313" key="8">
    <source>
        <dbReference type="Proteomes" id="UP000762676"/>
    </source>
</evidence>
<keyword evidence="4 6" id="KW-1133">Transmembrane helix</keyword>
<dbReference type="GO" id="GO:0061630">
    <property type="term" value="F:ubiquitin protein ligase activity"/>
    <property type="evidence" value="ECO:0007669"/>
    <property type="project" value="InterPro"/>
</dbReference>